<evidence type="ECO:0000313" key="15">
    <source>
        <dbReference type="Proteomes" id="UP000008237"/>
    </source>
</evidence>
<organism evidence="15">
    <name type="scientific">Harpegnathos saltator</name>
    <name type="common">Jerdon's jumping ant</name>
    <dbReference type="NCBI Taxonomy" id="610380"/>
    <lineage>
        <taxon>Eukaryota</taxon>
        <taxon>Metazoa</taxon>
        <taxon>Ecdysozoa</taxon>
        <taxon>Arthropoda</taxon>
        <taxon>Hexapoda</taxon>
        <taxon>Insecta</taxon>
        <taxon>Pterygota</taxon>
        <taxon>Neoptera</taxon>
        <taxon>Endopterygota</taxon>
        <taxon>Hymenoptera</taxon>
        <taxon>Apocrita</taxon>
        <taxon>Aculeata</taxon>
        <taxon>Formicoidea</taxon>
        <taxon>Formicidae</taxon>
        <taxon>Ponerinae</taxon>
        <taxon>Ponerini</taxon>
        <taxon>Harpegnathos</taxon>
    </lineage>
</organism>
<feature type="transmembrane region" description="Helical" evidence="13">
    <location>
        <begin position="34"/>
        <end position="59"/>
    </location>
</feature>
<dbReference type="Proteomes" id="UP000008237">
    <property type="component" value="Unassembled WGS sequence"/>
</dbReference>
<proteinExistence type="inferred from homology"/>
<dbReference type="GO" id="GO:0016020">
    <property type="term" value="C:membrane"/>
    <property type="evidence" value="ECO:0007669"/>
    <property type="project" value="UniProtKB-SubCell"/>
</dbReference>
<keyword evidence="10 12" id="KW-0739">Sodium transport</keyword>
<name>E2BNL3_HARSA</name>
<dbReference type="STRING" id="610380.E2BNL3"/>
<keyword evidence="3 12" id="KW-0813">Transport</keyword>
<dbReference type="Pfam" id="PF00858">
    <property type="entry name" value="ASC"/>
    <property type="match status" value="1"/>
</dbReference>
<dbReference type="InterPro" id="IPR001873">
    <property type="entry name" value="ENaC"/>
</dbReference>
<evidence type="ECO:0000256" key="4">
    <source>
        <dbReference type="ARBA" id="ARBA00022461"/>
    </source>
</evidence>
<dbReference type="GO" id="GO:0005272">
    <property type="term" value="F:sodium channel activity"/>
    <property type="evidence" value="ECO:0007669"/>
    <property type="project" value="UniProtKB-KW"/>
</dbReference>
<dbReference type="EMBL" id="GL449414">
    <property type="protein sequence ID" value="EFN82792.1"/>
    <property type="molecule type" value="Genomic_DNA"/>
</dbReference>
<evidence type="ECO:0000256" key="9">
    <source>
        <dbReference type="ARBA" id="ARBA00023136"/>
    </source>
</evidence>
<evidence type="ECO:0000256" key="13">
    <source>
        <dbReference type="SAM" id="Phobius"/>
    </source>
</evidence>
<comment type="similarity">
    <text evidence="2 12">Belongs to the amiloride-sensitive sodium channel (TC 1.A.6) family.</text>
</comment>
<dbReference type="OMA" id="TIRMYTH"/>
<evidence type="ECO:0000256" key="5">
    <source>
        <dbReference type="ARBA" id="ARBA00022692"/>
    </source>
</evidence>
<evidence type="ECO:0000256" key="12">
    <source>
        <dbReference type="RuleBase" id="RU000679"/>
    </source>
</evidence>
<sequence>MALIHIFFVDSQFTKYVKTELFGFTEFLSSTGGLLGLFLGFSFLSFMEMVYFLTMRLWCRLYRQRSSQRPVVLQTHPLDHRKKAIYPFAN</sequence>
<evidence type="ECO:0000256" key="11">
    <source>
        <dbReference type="ARBA" id="ARBA00023303"/>
    </source>
</evidence>
<comment type="subcellular location">
    <subcellularLocation>
        <location evidence="1">Membrane</location>
        <topology evidence="1">Multi-pass membrane protein</topology>
    </subcellularLocation>
</comment>
<reference evidence="14 15" key="1">
    <citation type="journal article" date="2010" name="Science">
        <title>Genomic comparison of the ants Camponotus floridanus and Harpegnathos saltator.</title>
        <authorList>
            <person name="Bonasio R."/>
            <person name="Zhang G."/>
            <person name="Ye C."/>
            <person name="Mutti N.S."/>
            <person name="Fang X."/>
            <person name="Qin N."/>
            <person name="Donahue G."/>
            <person name="Yang P."/>
            <person name="Li Q."/>
            <person name="Li C."/>
            <person name="Zhang P."/>
            <person name="Huang Z."/>
            <person name="Berger S.L."/>
            <person name="Reinberg D."/>
            <person name="Wang J."/>
            <person name="Liebig J."/>
        </authorList>
    </citation>
    <scope>NUCLEOTIDE SEQUENCE [LARGE SCALE GENOMIC DNA]</scope>
    <source>
        <strain evidence="14 15">R22 G/1</strain>
    </source>
</reference>
<keyword evidence="11 12" id="KW-0407">Ion channel</keyword>
<dbReference type="AlphaFoldDB" id="E2BNL3"/>
<evidence type="ECO:0000256" key="7">
    <source>
        <dbReference type="ARBA" id="ARBA00023053"/>
    </source>
</evidence>
<keyword evidence="5 12" id="KW-0812">Transmembrane</keyword>
<evidence type="ECO:0000256" key="8">
    <source>
        <dbReference type="ARBA" id="ARBA00023065"/>
    </source>
</evidence>
<keyword evidence="4 12" id="KW-0894">Sodium channel</keyword>
<keyword evidence="8 12" id="KW-0406">Ion transport</keyword>
<evidence type="ECO:0000256" key="6">
    <source>
        <dbReference type="ARBA" id="ARBA00022989"/>
    </source>
</evidence>
<keyword evidence="7" id="KW-0915">Sodium</keyword>
<keyword evidence="6 13" id="KW-1133">Transmembrane helix</keyword>
<keyword evidence="9 13" id="KW-0472">Membrane</keyword>
<dbReference type="OrthoDB" id="6021021at2759"/>
<protein>
    <submittedName>
        <fullName evidence="14">Uncharacterized protein</fullName>
    </submittedName>
</protein>
<evidence type="ECO:0000313" key="14">
    <source>
        <dbReference type="EMBL" id="EFN82792.1"/>
    </source>
</evidence>
<evidence type="ECO:0000256" key="3">
    <source>
        <dbReference type="ARBA" id="ARBA00022448"/>
    </source>
</evidence>
<gene>
    <name evidence="14" type="ORF">EAI_01951</name>
</gene>
<evidence type="ECO:0000256" key="10">
    <source>
        <dbReference type="ARBA" id="ARBA00023201"/>
    </source>
</evidence>
<keyword evidence="15" id="KW-1185">Reference proteome</keyword>
<accession>E2BNL3</accession>
<evidence type="ECO:0000256" key="1">
    <source>
        <dbReference type="ARBA" id="ARBA00004141"/>
    </source>
</evidence>
<dbReference type="InParanoid" id="E2BNL3"/>
<evidence type="ECO:0000256" key="2">
    <source>
        <dbReference type="ARBA" id="ARBA00007193"/>
    </source>
</evidence>
<dbReference type="Gene3D" id="1.10.287.770">
    <property type="entry name" value="YojJ-like"/>
    <property type="match status" value="1"/>
</dbReference>